<organism evidence="2 3">
    <name type="scientific">Aspergillus cavernicola</name>
    <dbReference type="NCBI Taxonomy" id="176166"/>
    <lineage>
        <taxon>Eukaryota</taxon>
        <taxon>Fungi</taxon>
        <taxon>Dikarya</taxon>
        <taxon>Ascomycota</taxon>
        <taxon>Pezizomycotina</taxon>
        <taxon>Eurotiomycetes</taxon>
        <taxon>Eurotiomycetidae</taxon>
        <taxon>Eurotiales</taxon>
        <taxon>Aspergillaceae</taxon>
        <taxon>Aspergillus</taxon>
        <taxon>Aspergillus subgen. Nidulantes</taxon>
    </lineage>
</organism>
<name>A0ABR4HS84_9EURO</name>
<feature type="transmembrane region" description="Helical" evidence="1">
    <location>
        <begin position="104"/>
        <end position="122"/>
    </location>
</feature>
<keyword evidence="3" id="KW-1185">Reference proteome</keyword>
<evidence type="ECO:0000313" key="3">
    <source>
        <dbReference type="Proteomes" id="UP001610335"/>
    </source>
</evidence>
<comment type="caution">
    <text evidence="2">The sequence shown here is derived from an EMBL/GenBank/DDBJ whole genome shotgun (WGS) entry which is preliminary data.</text>
</comment>
<feature type="transmembrane region" description="Helical" evidence="1">
    <location>
        <begin position="67"/>
        <end position="92"/>
    </location>
</feature>
<dbReference type="EMBL" id="JBFXLS010000085">
    <property type="protein sequence ID" value="KAL2818222.1"/>
    <property type="molecule type" value="Genomic_DNA"/>
</dbReference>
<accession>A0ABR4HS84</accession>
<proteinExistence type="predicted"/>
<evidence type="ECO:0000256" key="1">
    <source>
        <dbReference type="SAM" id="Phobius"/>
    </source>
</evidence>
<gene>
    <name evidence="2" type="ORF">BDW59DRAFT_165554</name>
</gene>
<keyword evidence="1" id="KW-0472">Membrane</keyword>
<evidence type="ECO:0000313" key="2">
    <source>
        <dbReference type="EMBL" id="KAL2818222.1"/>
    </source>
</evidence>
<protein>
    <submittedName>
        <fullName evidence="2">Uncharacterized protein</fullName>
    </submittedName>
</protein>
<reference evidence="2 3" key="1">
    <citation type="submission" date="2024-07" db="EMBL/GenBank/DDBJ databases">
        <title>Section-level genome sequencing and comparative genomics of Aspergillus sections Usti and Cavernicolus.</title>
        <authorList>
            <consortium name="Lawrence Berkeley National Laboratory"/>
            <person name="Nybo J.L."/>
            <person name="Vesth T.C."/>
            <person name="Theobald S."/>
            <person name="Frisvad J.C."/>
            <person name="Larsen T.O."/>
            <person name="Kjaerboelling I."/>
            <person name="Rothschild-Mancinelli K."/>
            <person name="Lyhne E.K."/>
            <person name="Kogle M.E."/>
            <person name="Barry K."/>
            <person name="Clum A."/>
            <person name="Na H."/>
            <person name="Ledsgaard L."/>
            <person name="Lin J."/>
            <person name="Lipzen A."/>
            <person name="Kuo A."/>
            <person name="Riley R."/>
            <person name="Mondo S."/>
            <person name="LaButti K."/>
            <person name="Haridas S."/>
            <person name="Pangalinan J."/>
            <person name="Salamov A.A."/>
            <person name="Simmons B.A."/>
            <person name="Magnuson J.K."/>
            <person name="Chen J."/>
            <person name="Drula E."/>
            <person name="Henrissat B."/>
            <person name="Wiebenga A."/>
            <person name="Lubbers R.J."/>
            <person name="Gomes A.C."/>
            <person name="Makela M.R."/>
            <person name="Stajich J."/>
            <person name="Grigoriev I.V."/>
            <person name="Mortensen U.H."/>
            <person name="De vries R.P."/>
            <person name="Baker S.E."/>
            <person name="Andersen M.R."/>
        </authorList>
    </citation>
    <scope>NUCLEOTIDE SEQUENCE [LARGE SCALE GENOMIC DNA]</scope>
    <source>
        <strain evidence="2 3">CBS 600.67</strain>
    </source>
</reference>
<keyword evidence="1" id="KW-0812">Transmembrane</keyword>
<sequence>MPNTNRLKGRNPNVTKLILIKHGGILFNCLAHAAVQLADGFERALDPCCVDVYNGSVVVAIGFIDQAYGLFLLIIGLLKSLVAPIPQIYLMVARSRANLDKGSLSILGLGFQIIAFTVLAVSQDFRMDWVSTAEGSDYIGLPWSMFFFYTGLGAG</sequence>
<dbReference type="Proteomes" id="UP001610335">
    <property type="component" value="Unassembled WGS sequence"/>
</dbReference>
<keyword evidence="1" id="KW-1133">Transmembrane helix</keyword>